<reference evidence="7" key="1">
    <citation type="submission" date="2020-07" db="EMBL/GenBank/DDBJ databases">
        <title>Huge and variable diversity of episymbiotic CPR bacteria and DPANN archaea in groundwater ecosystems.</title>
        <authorList>
            <person name="He C.Y."/>
            <person name="Keren R."/>
            <person name="Whittaker M."/>
            <person name="Farag I.F."/>
            <person name="Doudna J."/>
            <person name="Cate J.H.D."/>
            <person name="Banfield J.F."/>
        </authorList>
    </citation>
    <scope>NUCLEOTIDE SEQUENCE</scope>
    <source>
        <strain evidence="7">NC_groundwater_1520_Pr4_B-0.1um_53_5</strain>
    </source>
</reference>
<comment type="catalytic activity">
    <reaction evidence="1">
        <text>(2R)-2-phosphoglycerate = (2R)-3-phosphoglycerate</text>
        <dbReference type="Rhea" id="RHEA:15901"/>
        <dbReference type="ChEBI" id="CHEBI:58272"/>
        <dbReference type="ChEBI" id="CHEBI:58289"/>
        <dbReference type="EC" id="5.4.2.12"/>
    </reaction>
</comment>
<dbReference type="NCBIfam" id="NF003160">
    <property type="entry name" value="PRK04135.1"/>
    <property type="match status" value="1"/>
</dbReference>
<dbReference type="EMBL" id="JACQXR010000107">
    <property type="protein sequence ID" value="MBI4727167.1"/>
    <property type="molecule type" value="Genomic_DNA"/>
</dbReference>
<dbReference type="InterPro" id="IPR006124">
    <property type="entry name" value="Metalloenzyme"/>
</dbReference>
<organism evidence="7 8">
    <name type="scientific">candidate division TA06 bacterium</name>
    <dbReference type="NCBI Taxonomy" id="2250710"/>
    <lineage>
        <taxon>Bacteria</taxon>
        <taxon>Bacteria division TA06</taxon>
    </lineage>
</organism>
<dbReference type="Proteomes" id="UP000736328">
    <property type="component" value="Unassembled WGS sequence"/>
</dbReference>
<keyword evidence="5" id="KW-0324">Glycolysis</keyword>
<comment type="similarity">
    <text evidence="4">Belongs to the BPG-independent phosphoglycerate mutase family. A-PGAM subfamily.</text>
</comment>
<comment type="function">
    <text evidence="2">Catalyzes the interconversion of 2-phosphoglycerate and 3-phosphoglycerate.</text>
</comment>
<sequence length="403" mass="43873">MLSDELLKPLLVPNDKKIVLIVADGLGGLPMEEGGRTELEVAVKPNMDALAARSCLGQTVPVSLGITPGSGPAHLALFGYDPLKYQIGRGVLEALGIGLEMTPRDVAARANFASVNPDGIITDRRAGRIPTEKNIELCAKLQAAIKKIDNVEVIIRHGKEHRFVALFRGPNLCGDLADTDPQHEGLKAYRSRYLRAEGQATAHLVDKFVAMANEVLKNERPANTILLRGFAKHPDIPSMYDRFGIKAAAIAAYPMYKGLAKLVGMTGLETGPSTEEEFKVLDKNYDKFDFFYIHVKKTDSYGEDGNFAAKVKVIEELDAALPLVTKLNPDVLVITGDHSTPARLKGHSWHPNPFLLFSPYVRPEGFIAFSEQNCAQGSLGTFPSVEAMPLMLANALKLDKFGA</sequence>
<dbReference type="PANTHER" id="PTHR31209">
    <property type="entry name" value="COFACTOR-INDEPENDENT PHOSPHOGLYCERATE MUTASE"/>
    <property type="match status" value="1"/>
</dbReference>
<dbReference type="PANTHER" id="PTHR31209:SF0">
    <property type="entry name" value="METALLOENZYME DOMAIN-CONTAINING PROTEIN"/>
    <property type="match status" value="1"/>
</dbReference>
<dbReference type="GO" id="GO:0006096">
    <property type="term" value="P:glycolytic process"/>
    <property type="evidence" value="ECO:0007669"/>
    <property type="project" value="UniProtKB-KW"/>
</dbReference>
<dbReference type="InterPro" id="IPR017850">
    <property type="entry name" value="Alkaline_phosphatase_core_sf"/>
</dbReference>
<evidence type="ECO:0000259" key="6">
    <source>
        <dbReference type="Pfam" id="PF01676"/>
    </source>
</evidence>
<evidence type="ECO:0000256" key="4">
    <source>
        <dbReference type="ARBA" id="ARBA00005524"/>
    </source>
</evidence>
<dbReference type="PIRSF" id="PIRSF006392">
    <property type="entry name" value="IPGAM_arch"/>
    <property type="match status" value="1"/>
</dbReference>
<keyword evidence="7" id="KW-0413">Isomerase</keyword>
<dbReference type="AlphaFoldDB" id="A0A933ICA1"/>
<evidence type="ECO:0000256" key="5">
    <source>
        <dbReference type="ARBA" id="ARBA00023152"/>
    </source>
</evidence>
<dbReference type="NCBIfam" id="TIGR00306">
    <property type="entry name" value="apgM"/>
    <property type="match status" value="1"/>
</dbReference>
<evidence type="ECO:0000256" key="1">
    <source>
        <dbReference type="ARBA" id="ARBA00000370"/>
    </source>
</evidence>
<comment type="caution">
    <text evidence="7">The sequence shown here is derived from an EMBL/GenBank/DDBJ whole genome shotgun (WGS) entry which is preliminary data.</text>
</comment>
<gene>
    <name evidence="7" type="ORF">HY768_08100</name>
</gene>
<protein>
    <submittedName>
        <fullName evidence="7">2,3-bisphosphoglycerate-independent phosphoglycerate mutase</fullName>
        <ecNumber evidence="7">5.4.2.12</ecNumber>
    </submittedName>
</protein>
<dbReference type="GO" id="GO:0046872">
    <property type="term" value="F:metal ion binding"/>
    <property type="evidence" value="ECO:0007669"/>
    <property type="project" value="InterPro"/>
</dbReference>
<evidence type="ECO:0000256" key="2">
    <source>
        <dbReference type="ARBA" id="ARBA00002315"/>
    </source>
</evidence>
<feature type="domain" description="Metalloenzyme" evidence="6">
    <location>
        <begin position="16"/>
        <end position="392"/>
    </location>
</feature>
<dbReference type="Pfam" id="PF01676">
    <property type="entry name" value="Metalloenzyme"/>
    <property type="match status" value="1"/>
</dbReference>
<dbReference type="Pfam" id="PF10143">
    <property type="entry name" value="PhosphMutase"/>
    <property type="match status" value="1"/>
</dbReference>
<comment type="pathway">
    <text evidence="3">Carbohydrate degradation.</text>
</comment>
<dbReference type="Gene3D" id="3.40.720.10">
    <property type="entry name" value="Alkaline Phosphatase, subunit A"/>
    <property type="match status" value="2"/>
</dbReference>
<name>A0A933ICA1_UNCT6</name>
<dbReference type="SUPFAM" id="SSF53649">
    <property type="entry name" value="Alkaline phosphatase-like"/>
    <property type="match status" value="1"/>
</dbReference>
<proteinExistence type="inferred from homology"/>
<dbReference type="CDD" id="cd16011">
    <property type="entry name" value="iPGM_like"/>
    <property type="match status" value="1"/>
</dbReference>
<dbReference type="EC" id="5.4.2.12" evidence="7"/>
<dbReference type="GO" id="GO:0004619">
    <property type="term" value="F:phosphoglycerate mutase activity"/>
    <property type="evidence" value="ECO:0007669"/>
    <property type="project" value="UniProtKB-EC"/>
</dbReference>
<accession>A0A933ICA1</accession>
<evidence type="ECO:0000313" key="7">
    <source>
        <dbReference type="EMBL" id="MBI4727167.1"/>
    </source>
</evidence>
<evidence type="ECO:0000256" key="3">
    <source>
        <dbReference type="ARBA" id="ARBA00004921"/>
    </source>
</evidence>
<evidence type="ECO:0000313" key="8">
    <source>
        <dbReference type="Proteomes" id="UP000736328"/>
    </source>
</evidence>
<dbReference type="InterPro" id="IPR004456">
    <property type="entry name" value="Pglycerate_mutase_ApgM"/>
</dbReference>